<dbReference type="Proteomes" id="UP001497535">
    <property type="component" value="Unassembled WGS sequence"/>
</dbReference>
<sequence length="245" mass="29670">MNIFLENYNYENSKQWLMDYESLLLKCVFVYIVTIFSLKFVMANRKPFDLQMPLIIWFFSYLSFKNYTYTEIGELQKDPNAGYWAFAWCVSKIPELIDTLFVVLRKRPLMFMHWYHHALTGYFAFVTFYEENAYMVWVVWLNYFIHSFMYSYYCARAIRIRVPPQLAQLLTFAQICQFMITHAVMGHLLWLCYSNTNKVYAAFMEVTYILLWFRFYYISYIANGGKKYTQHRIATQNGKIQQKIE</sequence>
<protein>
    <submittedName>
        <fullName evidence="1">Uncharacterized protein</fullName>
    </submittedName>
</protein>
<organism evidence="1 2">
    <name type="scientific">Meloidogyne enterolobii</name>
    <name type="common">Root-knot nematode worm</name>
    <name type="synonym">Meloidogyne mayaguensis</name>
    <dbReference type="NCBI Taxonomy" id="390850"/>
    <lineage>
        <taxon>Eukaryota</taxon>
        <taxon>Metazoa</taxon>
        <taxon>Ecdysozoa</taxon>
        <taxon>Nematoda</taxon>
        <taxon>Chromadorea</taxon>
        <taxon>Rhabditida</taxon>
        <taxon>Tylenchina</taxon>
        <taxon>Tylenchomorpha</taxon>
        <taxon>Tylenchoidea</taxon>
        <taxon>Meloidogynidae</taxon>
        <taxon>Meloidogyninae</taxon>
        <taxon>Meloidogyne</taxon>
    </lineage>
</organism>
<proteinExistence type="predicted"/>
<reference evidence="1" key="1">
    <citation type="submission" date="2023-11" db="EMBL/GenBank/DDBJ databases">
        <authorList>
            <person name="Poullet M."/>
        </authorList>
    </citation>
    <scope>NUCLEOTIDE SEQUENCE</scope>
    <source>
        <strain evidence="1">E1834</strain>
    </source>
</reference>
<gene>
    <name evidence="1" type="ORF">MENTE1834_LOCUS12140</name>
</gene>
<accession>A0ACB0YH35</accession>
<evidence type="ECO:0000313" key="2">
    <source>
        <dbReference type="Proteomes" id="UP001497535"/>
    </source>
</evidence>
<keyword evidence="2" id="KW-1185">Reference proteome</keyword>
<evidence type="ECO:0000313" key="1">
    <source>
        <dbReference type="EMBL" id="CAK5046641.1"/>
    </source>
</evidence>
<comment type="caution">
    <text evidence="1">The sequence shown here is derived from an EMBL/GenBank/DDBJ whole genome shotgun (WGS) entry which is preliminary data.</text>
</comment>
<name>A0ACB0YH35_MELEN</name>
<dbReference type="EMBL" id="CAVMJV010000012">
    <property type="protein sequence ID" value="CAK5046641.1"/>
    <property type="molecule type" value="Genomic_DNA"/>
</dbReference>